<dbReference type="Pfam" id="PF03602">
    <property type="entry name" value="Cons_hypoth95"/>
    <property type="match status" value="1"/>
</dbReference>
<keyword evidence="4" id="KW-1185">Reference proteome</keyword>
<dbReference type="Proteomes" id="UP000653127">
    <property type="component" value="Unassembled WGS sequence"/>
</dbReference>
<reference evidence="3" key="1">
    <citation type="submission" date="2020-08" db="EMBL/GenBank/DDBJ databases">
        <title>Genome public.</title>
        <authorList>
            <person name="Liu C."/>
            <person name="Sun Q."/>
        </authorList>
    </citation>
    <scope>NUCLEOTIDE SEQUENCE</scope>
    <source>
        <strain evidence="3">NSJ-31</strain>
    </source>
</reference>
<dbReference type="Gene3D" id="3.40.50.150">
    <property type="entry name" value="Vaccinia Virus protein VP39"/>
    <property type="match status" value="1"/>
</dbReference>
<dbReference type="InterPro" id="IPR002052">
    <property type="entry name" value="DNA_methylase_N6_adenine_CS"/>
</dbReference>
<evidence type="ECO:0000313" key="3">
    <source>
        <dbReference type="EMBL" id="MBC8547140.1"/>
    </source>
</evidence>
<dbReference type="EC" id="2.1.1.171" evidence="3"/>
<dbReference type="PANTHER" id="PTHR43542">
    <property type="entry name" value="METHYLTRANSFERASE"/>
    <property type="match status" value="1"/>
</dbReference>
<organism evidence="3 4">
    <name type="scientific">Ligaoa zhengdingensis</name>
    <dbReference type="NCBI Taxonomy" id="2763658"/>
    <lineage>
        <taxon>Bacteria</taxon>
        <taxon>Bacillati</taxon>
        <taxon>Bacillota</taxon>
        <taxon>Clostridia</taxon>
        <taxon>Eubacteriales</taxon>
        <taxon>Oscillospiraceae</taxon>
        <taxon>Ligaoa</taxon>
    </lineage>
</organism>
<dbReference type="GO" id="GO:0052913">
    <property type="term" value="F:16S rRNA (guanine(966)-N(2))-methyltransferase activity"/>
    <property type="evidence" value="ECO:0007669"/>
    <property type="project" value="UniProtKB-EC"/>
</dbReference>
<dbReference type="PANTHER" id="PTHR43542:SF1">
    <property type="entry name" value="METHYLTRANSFERASE"/>
    <property type="match status" value="1"/>
</dbReference>
<dbReference type="PROSITE" id="PS00092">
    <property type="entry name" value="N6_MTASE"/>
    <property type="match status" value="1"/>
</dbReference>
<dbReference type="RefSeq" id="WP_249283214.1">
    <property type="nucleotide sequence ID" value="NZ_JACRST010000014.1"/>
</dbReference>
<dbReference type="PIRSF" id="PIRSF004553">
    <property type="entry name" value="CHP00095"/>
    <property type="match status" value="1"/>
</dbReference>
<dbReference type="AlphaFoldDB" id="A0A926E1M4"/>
<dbReference type="GO" id="GO:0003676">
    <property type="term" value="F:nucleic acid binding"/>
    <property type="evidence" value="ECO:0007669"/>
    <property type="project" value="InterPro"/>
</dbReference>
<dbReference type="SUPFAM" id="SSF53335">
    <property type="entry name" value="S-adenosyl-L-methionine-dependent methyltransferases"/>
    <property type="match status" value="1"/>
</dbReference>
<sequence>MRVITGTARGRKLVTPEGLDTRPTTDMVKESIFSIIQFEIMGARVLDLFAGSGQLGIEALSRGAQSADFVDSDRRAITAVRQNLDSTGFADRARVYPMEAQTYLSGAAGRYDIAFLDPPYHHGLAAQALPEVAKRMESSGVIVCETQRDEELPEEVGGFRLYRTYRYGKIMLHVYRGREEEEA</sequence>
<name>A0A926E1M4_9FIRM</name>
<protein>
    <submittedName>
        <fullName evidence="3">16S rRNA (Guanine(966)-N(2))-methyltransferase RsmD</fullName>
        <ecNumber evidence="3">2.1.1.171</ecNumber>
    </submittedName>
</protein>
<dbReference type="InterPro" id="IPR004398">
    <property type="entry name" value="RNA_MeTrfase_RsmD"/>
</dbReference>
<proteinExistence type="predicted"/>
<keyword evidence="1 3" id="KW-0489">Methyltransferase</keyword>
<keyword evidence="2 3" id="KW-0808">Transferase</keyword>
<evidence type="ECO:0000313" key="4">
    <source>
        <dbReference type="Proteomes" id="UP000653127"/>
    </source>
</evidence>
<evidence type="ECO:0000256" key="2">
    <source>
        <dbReference type="ARBA" id="ARBA00022679"/>
    </source>
</evidence>
<evidence type="ECO:0000256" key="1">
    <source>
        <dbReference type="ARBA" id="ARBA00022603"/>
    </source>
</evidence>
<dbReference type="InterPro" id="IPR029063">
    <property type="entry name" value="SAM-dependent_MTases_sf"/>
</dbReference>
<dbReference type="CDD" id="cd02440">
    <property type="entry name" value="AdoMet_MTases"/>
    <property type="match status" value="1"/>
</dbReference>
<dbReference type="NCBIfam" id="TIGR00095">
    <property type="entry name" value="16S rRNA (guanine(966)-N(2))-methyltransferase RsmD"/>
    <property type="match status" value="1"/>
</dbReference>
<accession>A0A926E1M4</accession>
<dbReference type="EMBL" id="JACRST010000014">
    <property type="protein sequence ID" value="MBC8547140.1"/>
    <property type="molecule type" value="Genomic_DNA"/>
</dbReference>
<gene>
    <name evidence="3" type="primary">rsmD</name>
    <name evidence="3" type="ORF">H8711_09390</name>
</gene>
<comment type="caution">
    <text evidence="3">The sequence shown here is derived from an EMBL/GenBank/DDBJ whole genome shotgun (WGS) entry which is preliminary data.</text>
</comment>